<dbReference type="WBParaSite" id="GPLIN_000646200">
    <property type="protein sequence ID" value="GPLIN_000646200"/>
    <property type="gene ID" value="GPLIN_000646200"/>
</dbReference>
<proteinExistence type="inferred from homology"/>
<name>A0A183C0R9_GLOPA</name>
<dbReference type="GO" id="GO:0071203">
    <property type="term" value="C:WASH complex"/>
    <property type="evidence" value="ECO:0007669"/>
    <property type="project" value="InterPro"/>
</dbReference>
<keyword evidence="2" id="KW-1185">Reference proteome</keyword>
<dbReference type="PANTHER" id="PTHR15691">
    <property type="entry name" value="WASH COMPLEX SUBUNIT 5"/>
    <property type="match status" value="1"/>
</dbReference>
<comment type="similarity">
    <text evidence="1">Belongs to the strumpellin family.</text>
</comment>
<reference evidence="2" key="1">
    <citation type="submission" date="2014-05" db="EMBL/GenBank/DDBJ databases">
        <title>The genome and life-stage specific transcriptomes of Globodera pallida elucidate key aspects of plant parasitism by a cyst nematode.</title>
        <authorList>
            <person name="Cotton J.A."/>
            <person name="Lilley C.J."/>
            <person name="Jones L.M."/>
            <person name="Kikuchi T."/>
            <person name="Reid A.J."/>
            <person name="Thorpe P."/>
            <person name="Tsai I.J."/>
            <person name="Beasley H."/>
            <person name="Blok V."/>
            <person name="Cock P.J.A."/>
            <person name="Van den Akker S.E."/>
            <person name="Holroyd N."/>
            <person name="Hunt M."/>
            <person name="Mantelin S."/>
            <person name="Naghra H."/>
            <person name="Pain A."/>
            <person name="Palomares-Rius J.E."/>
            <person name="Zarowiecki M."/>
            <person name="Berriman M."/>
            <person name="Jones J.T."/>
            <person name="Urwin P.E."/>
        </authorList>
    </citation>
    <scope>NUCLEOTIDE SEQUENCE [LARGE SCALE GENOMIC DNA]</scope>
    <source>
        <strain evidence="2">Lindley</strain>
    </source>
</reference>
<dbReference type="Pfam" id="PF10266">
    <property type="entry name" value="Strumpellin"/>
    <property type="match status" value="3"/>
</dbReference>
<dbReference type="Proteomes" id="UP000050741">
    <property type="component" value="Unassembled WGS sequence"/>
</dbReference>
<dbReference type="PANTHER" id="PTHR15691:SF6">
    <property type="entry name" value="WASH COMPLEX SUBUNIT 5"/>
    <property type="match status" value="1"/>
</dbReference>
<protein>
    <submittedName>
        <fullName evidence="3">WASH-7_N domain-containing protein</fullName>
    </submittedName>
</protein>
<organism evidence="2 3">
    <name type="scientific">Globodera pallida</name>
    <name type="common">Potato cyst nematode worm</name>
    <name type="synonym">Heterodera pallida</name>
    <dbReference type="NCBI Taxonomy" id="36090"/>
    <lineage>
        <taxon>Eukaryota</taxon>
        <taxon>Metazoa</taxon>
        <taxon>Ecdysozoa</taxon>
        <taxon>Nematoda</taxon>
        <taxon>Chromadorea</taxon>
        <taxon>Rhabditida</taxon>
        <taxon>Tylenchina</taxon>
        <taxon>Tylenchomorpha</taxon>
        <taxon>Tylenchoidea</taxon>
        <taxon>Heteroderidae</taxon>
        <taxon>Heteroderinae</taxon>
        <taxon>Globodera</taxon>
    </lineage>
</organism>
<reference evidence="3" key="2">
    <citation type="submission" date="2016-06" db="UniProtKB">
        <authorList>
            <consortium name="WormBaseParasite"/>
        </authorList>
    </citation>
    <scope>IDENTIFICATION</scope>
</reference>
<accession>A0A183C0R9</accession>
<dbReference type="GO" id="GO:0140285">
    <property type="term" value="P:endosome fission"/>
    <property type="evidence" value="ECO:0007669"/>
    <property type="project" value="TreeGrafter"/>
</dbReference>
<dbReference type="GO" id="GO:0030041">
    <property type="term" value="P:actin filament polymerization"/>
    <property type="evidence" value="ECO:0007669"/>
    <property type="project" value="TreeGrafter"/>
</dbReference>
<evidence type="ECO:0000313" key="2">
    <source>
        <dbReference type="Proteomes" id="UP000050741"/>
    </source>
</evidence>
<dbReference type="InterPro" id="IPR019393">
    <property type="entry name" value="WASH_strumpellin"/>
</dbReference>
<evidence type="ECO:0000256" key="1">
    <source>
        <dbReference type="ARBA" id="ARBA00006224"/>
    </source>
</evidence>
<sequence>MGAKEMYQNKWTNGCAQFVDDLTFTGNCVIAEIHRLALLVPKDFSDISSSAFNKLLIDFSYFENRDSFDHFTERSEEGRQLDKEFYTRFGPYLEMFGRLVDKFYDFILDISDFSTDFHTYKEQFARFKCVEQLEMFGAQLLYLLGIVLLLIDQKFPQEMRERIFVAFYRLRSIGIDECFIQKMITFLQFYKGPKLGWLENAVYVCLYFDPSHDTLNNEFSTMRQIIDNSFASRWVLHLHVDFQVNLFEKWSRFKAANAAIANVWDTSRAVGLTDAHFSTLRCATFPSSGLLSVEKFDDYEKLLLDCNAAIKWLILHFSKDEFMSRNKKLAAFATLDDSSVEIMNFLKQLSRFEYKFRKVLAFLRNSLGIKPDRRTERIVGWLNSVKCSIEDMAPSLVTAGGGDCTSFVPLDQLSARISEVLQSQYDSNIDHQQLLLRQCLVLARSDLRRLRNVCAIDDSFAHGLNERSESVFLFRYVKRNCVQMEQLLQAEALSVKFIFLKIAESVQTLVWGSNCNEVKRNKLCSFYYSLLELKLRAVIQAVPRSIFHEMAKLTDCFPSDTSSVSIEKTRIREFADFERRRTLADLTFQISKLARGISNTCIKQLGDVEIQPRALLADGLRRELNTGLKQIFATNGQPNNILKTLQSQSVKFHQFRRSFLFICDHVGIRDGIRMWTEQIKCILAESLKSTKYSQMESVWRSADGKFVKFSYNVFASLENWMLSGLNALTAAMLAKEVAELKLAFVKRAFGTNRSLPASRTALLAQLSSPEFALSGPNRELLLALGRLGQQFLLLCNLQLFVKAEAHSQLGTVHTTERTLRRITKWEDALNTNKNLSAIGFNGELVDTICKILPLKSANGQLFLFSVILHFSYCVNDQNLAIQKVEKMDAVAVIEGAKLMLQHSPLIIFSLFNGYVGVSSKGNWDVE</sequence>
<dbReference type="GO" id="GO:0051125">
    <property type="term" value="P:regulation of actin nucleation"/>
    <property type="evidence" value="ECO:0007669"/>
    <property type="project" value="TreeGrafter"/>
</dbReference>
<dbReference type="AlphaFoldDB" id="A0A183C0R9"/>
<dbReference type="GO" id="GO:0007032">
    <property type="term" value="P:endosome organization"/>
    <property type="evidence" value="ECO:0007669"/>
    <property type="project" value="TreeGrafter"/>
</dbReference>
<dbReference type="GO" id="GO:0005768">
    <property type="term" value="C:endosome"/>
    <property type="evidence" value="ECO:0007669"/>
    <property type="project" value="TreeGrafter"/>
</dbReference>
<evidence type="ECO:0000313" key="3">
    <source>
        <dbReference type="WBParaSite" id="GPLIN_000646200"/>
    </source>
</evidence>